<dbReference type="AlphaFoldDB" id="A0A4Q9KJM5"/>
<gene>
    <name evidence="2" type="ORF">ET996_13930</name>
</gene>
<dbReference type="RefSeq" id="WP_131173168.1">
    <property type="nucleotide sequence ID" value="NZ_FXTL01000030.1"/>
</dbReference>
<feature type="domain" description="TY-Chap N-terminal" evidence="1">
    <location>
        <begin position="6"/>
        <end position="115"/>
    </location>
</feature>
<accession>A0A4Q9KJM5</accession>
<proteinExistence type="predicted"/>
<dbReference type="EMBL" id="SDMR01000028">
    <property type="protein sequence ID" value="TBT91450.1"/>
    <property type="molecule type" value="Genomic_DNA"/>
</dbReference>
<name>A0A4Q9KJM5_PROTD</name>
<protein>
    <recommendedName>
        <fullName evidence="1">TY-Chap N-terminal domain-containing protein</fullName>
    </recommendedName>
</protein>
<reference evidence="2 3" key="1">
    <citation type="submission" date="2019-01" db="EMBL/GenBank/DDBJ databases">
        <title>Lactibacter flavus gen. nov., sp. nov., a novel bacterium of the family Propionibacteriaceae isolated from raw milk and dairy products.</title>
        <authorList>
            <person name="Huptas C."/>
            <person name="Wenning M."/>
            <person name="Breitenwieser F."/>
            <person name="Doll E."/>
            <person name="Von Neubeck M."/>
            <person name="Busse H.-J."/>
            <person name="Scherer S."/>
        </authorList>
    </citation>
    <scope>NUCLEOTIDE SEQUENCE [LARGE SCALE GENOMIC DNA]</scope>
    <source>
        <strain evidence="2 3">DSM 22130</strain>
    </source>
</reference>
<dbReference type="OrthoDB" id="10010389at2"/>
<dbReference type="Pfam" id="PF22552">
    <property type="entry name" value="TY-Chap3"/>
    <property type="match status" value="1"/>
</dbReference>
<evidence type="ECO:0000313" key="2">
    <source>
        <dbReference type="EMBL" id="TBT91450.1"/>
    </source>
</evidence>
<dbReference type="InterPro" id="IPR054344">
    <property type="entry name" value="TY-Chap_N"/>
</dbReference>
<comment type="caution">
    <text evidence="2">The sequence shown here is derived from an EMBL/GenBank/DDBJ whole genome shotgun (WGS) entry which is preliminary data.</text>
</comment>
<evidence type="ECO:0000259" key="1">
    <source>
        <dbReference type="Pfam" id="PF22552"/>
    </source>
</evidence>
<evidence type="ECO:0000313" key="3">
    <source>
        <dbReference type="Proteomes" id="UP000291933"/>
    </source>
</evidence>
<organism evidence="2 3">
    <name type="scientific">Propioniciclava tarda</name>
    <dbReference type="NCBI Taxonomy" id="433330"/>
    <lineage>
        <taxon>Bacteria</taxon>
        <taxon>Bacillati</taxon>
        <taxon>Actinomycetota</taxon>
        <taxon>Actinomycetes</taxon>
        <taxon>Propionibacteriales</taxon>
        <taxon>Propionibacteriaceae</taxon>
        <taxon>Propioniciclava</taxon>
    </lineage>
</organism>
<sequence>MDMTDRLAARLTHRLRHLRGTQESFTIDLGDAFVQAASYEGDAVLIEFTGDEFLPEDRRLSGVQHDELLRLGFNRPGDVSPNWWIGIEDGNERSLYAAARAAVTALTEFHGVPADAWDEELPLYRWTSEVPQTAEPRTMPASGEGESLTMETTLGSVALFANGHATFNGETWDDRPVREWYPTKDGRLAVTLAVPRGEHFLHVGFVPETDANAALLRSYVPSRDELTSLAQRLAVHEQYALTCIESGTMVHYVLASAASRLSDAEGARKASEIVGWDLAPRLAAAEAAVDAFWRRKTADNNREQQHDEEKTWQAIQAWVRISPWKDDFDFEVIPTPPRPWAIASPEVEIQRIYR</sequence>
<keyword evidence="3" id="KW-1185">Reference proteome</keyword>
<dbReference type="Proteomes" id="UP000291933">
    <property type="component" value="Unassembled WGS sequence"/>
</dbReference>